<organism evidence="4 5">
    <name type="scientific">Alkalibacterium pelagium</name>
    <dbReference type="NCBI Taxonomy" id="426702"/>
    <lineage>
        <taxon>Bacteria</taxon>
        <taxon>Bacillati</taxon>
        <taxon>Bacillota</taxon>
        <taxon>Bacilli</taxon>
        <taxon>Lactobacillales</taxon>
        <taxon>Carnobacteriaceae</taxon>
        <taxon>Alkalibacterium</taxon>
    </lineage>
</organism>
<dbReference type="Gene3D" id="1.10.10.60">
    <property type="entry name" value="Homeodomain-like"/>
    <property type="match status" value="1"/>
</dbReference>
<evidence type="ECO:0000313" key="5">
    <source>
        <dbReference type="Proteomes" id="UP000199081"/>
    </source>
</evidence>
<dbReference type="STRING" id="426702.SAMN04488099_10384"/>
<dbReference type="InterPro" id="IPR023772">
    <property type="entry name" value="DNA-bd_HTH_TetR-type_CS"/>
</dbReference>
<dbReference type="Gene3D" id="1.10.357.10">
    <property type="entry name" value="Tetracycline Repressor, domain 2"/>
    <property type="match status" value="1"/>
</dbReference>
<dbReference type="InterPro" id="IPR009057">
    <property type="entry name" value="Homeodomain-like_sf"/>
</dbReference>
<proteinExistence type="predicted"/>
<evidence type="ECO:0000256" key="2">
    <source>
        <dbReference type="PROSITE-ProRule" id="PRU00335"/>
    </source>
</evidence>
<dbReference type="Proteomes" id="UP000199081">
    <property type="component" value="Unassembled WGS sequence"/>
</dbReference>
<keyword evidence="5" id="KW-1185">Reference proteome</keyword>
<dbReference type="OrthoDB" id="9780939at2"/>
<dbReference type="PROSITE" id="PS50977">
    <property type="entry name" value="HTH_TETR_2"/>
    <property type="match status" value="1"/>
</dbReference>
<protein>
    <submittedName>
        <fullName evidence="4">Transcriptional regulator, TetR family</fullName>
    </submittedName>
</protein>
<dbReference type="Pfam" id="PF00440">
    <property type="entry name" value="TetR_N"/>
    <property type="match status" value="1"/>
</dbReference>
<dbReference type="PRINTS" id="PR00455">
    <property type="entry name" value="HTHTETR"/>
</dbReference>
<name>A0A1H7HHJ1_9LACT</name>
<dbReference type="GO" id="GO:0000976">
    <property type="term" value="F:transcription cis-regulatory region binding"/>
    <property type="evidence" value="ECO:0007669"/>
    <property type="project" value="TreeGrafter"/>
</dbReference>
<dbReference type="InterPro" id="IPR036271">
    <property type="entry name" value="Tet_transcr_reg_TetR-rel_C_sf"/>
</dbReference>
<dbReference type="PROSITE" id="PS01081">
    <property type="entry name" value="HTH_TETR_1"/>
    <property type="match status" value="1"/>
</dbReference>
<keyword evidence="1 2" id="KW-0238">DNA-binding</keyword>
<dbReference type="SUPFAM" id="SSF46689">
    <property type="entry name" value="Homeodomain-like"/>
    <property type="match status" value="1"/>
</dbReference>
<dbReference type="PANTHER" id="PTHR30055:SF226">
    <property type="entry name" value="HTH-TYPE TRANSCRIPTIONAL REGULATOR PKSA"/>
    <property type="match status" value="1"/>
</dbReference>
<sequence length="215" mass="25242">MSDVFKSLEKDKQDRILNACYKEFTEKGFDLASTNTMAKEAGIGKGTLFYYFKSKEALFYTLIEEAFLIAETLFLHQIDFSETDFFERLKQTTRLKWDVYEEQPHALGFLASVFIHADKYDLPAELSGKRAEAEQIWGTVLTKNIDFTKFREDVPQETSFNFIRWTVEGYRAELEQRVKSQNLDEGSNAAFSPYYDEFNTYLDTLKIIYYKKDEL</sequence>
<dbReference type="PANTHER" id="PTHR30055">
    <property type="entry name" value="HTH-TYPE TRANSCRIPTIONAL REGULATOR RUTR"/>
    <property type="match status" value="1"/>
</dbReference>
<feature type="domain" description="HTH tetR-type" evidence="3">
    <location>
        <begin position="10"/>
        <end position="70"/>
    </location>
</feature>
<dbReference type="EMBL" id="FNZU01000003">
    <property type="protein sequence ID" value="SEK49759.1"/>
    <property type="molecule type" value="Genomic_DNA"/>
</dbReference>
<evidence type="ECO:0000256" key="1">
    <source>
        <dbReference type="ARBA" id="ARBA00023125"/>
    </source>
</evidence>
<evidence type="ECO:0000259" key="3">
    <source>
        <dbReference type="PROSITE" id="PS50977"/>
    </source>
</evidence>
<accession>A0A1H7HHJ1</accession>
<dbReference type="InterPro" id="IPR001647">
    <property type="entry name" value="HTH_TetR"/>
</dbReference>
<dbReference type="GO" id="GO:0003700">
    <property type="term" value="F:DNA-binding transcription factor activity"/>
    <property type="evidence" value="ECO:0007669"/>
    <property type="project" value="TreeGrafter"/>
</dbReference>
<feature type="DNA-binding region" description="H-T-H motif" evidence="2">
    <location>
        <begin position="33"/>
        <end position="52"/>
    </location>
</feature>
<dbReference type="RefSeq" id="WP_091479180.1">
    <property type="nucleotide sequence ID" value="NZ_BJYC01000007.1"/>
</dbReference>
<reference evidence="5" key="1">
    <citation type="submission" date="2016-10" db="EMBL/GenBank/DDBJ databases">
        <authorList>
            <person name="Varghese N."/>
            <person name="Submissions S."/>
        </authorList>
    </citation>
    <scope>NUCLEOTIDE SEQUENCE [LARGE SCALE GENOMIC DNA]</scope>
    <source>
        <strain evidence="5">DSM 19183</strain>
    </source>
</reference>
<evidence type="ECO:0000313" key="4">
    <source>
        <dbReference type="EMBL" id="SEK49759.1"/>
    </source>
</evidence>
<dbReference type="AlphaFoldDB" id="A0A1H7HHJ1"/>
<dbReference type="InterPro" id="IPR050109">
    <property type="entry name" value="HTH-type_TetR-like_transc_reg"/>
</dbReference>
<gene>
    <name evidence="4" type="ORF">SAMN04488099_10384</name>
</gene>
<dbReference type="SUPFAM" id="SSF48498">
    <property type="entry name" value="Tetracyclin repressor-like, C-terminal domain"/>
    <property type="match status" value="1"/>
</dbReference>